<evidence type="ECO:0000313" key="1">
    <source>
        <dbReference type="EMBL" id="VVC93578.1"/>
    </source>
</evidence>
<name>A0A5E4Q8V8_9NEOP</name>
<accession>A0A5E4Q8V8</accession>
<feature type="non-terminal residue" evidence="1">
    <location>
        <position position="1"/>
    </location>
</feature>
<evidence type="ECO:0000313" key="2">
    <source>
        <dbReference type="Proteomes" id="UP000324832"/>
    </source>
</evidence>
<proteinExistence type="predicted"/>
<dbReference type="EMBL" id="FZQP02001682">
    <property type="protein sequence ID" value="VVC93578.1"/>
    <property type="molecule type" value="Genomic_DNA"/>
</dbReference>
<organism evidence="1 2">
    <name type="scientific">Leptidea sinapis</name>
    <dbReference type="NCBI Taxonomy" id="189913"/>
    <lineage>
        <taxon>Eukaryota</taxon>
        <taxon>Metazoa</taxon>
        <taxon>Ecdysozoa</taxon>
        <taxon>Arthropoda</taxon>
        <taxon>Hexapoda</taxon>
        <taxon>Insecta</taxon>
        <taxon>Pterygota</taxon>
        <taxon>Neoptera</taxon>
        <taxon>Endopterygota</taxon>
        <taxon>Lepidoptera</taxon>
        <taxon>Glossata</taxon>
        <taxon>Ditrysia</taxon>
        <taxon>Papilionoidea</taxon>
        <taxon>Pieridae</taxon>
        <taxon>Dismorphiinae</taxon>
        <taxon>Leptidea</taxon>
    </lineage>
</organism>
<gene>
    <name evidence="1" type="ORF">LSINAPIS_LOCUS5739</name>
</gene>
<protein>
    <submittedName>
        <fullName evidence="1">Uncharacterized protein</fullName>
    </submittedName>
</protein>
<dbReference type="Proteomes" id="UP000324832">
    <property type="component" value="Unassembled WGS sequence"/>
</dbReference>
<reference evidence="1 2" key="1">
    <citation type="submission" date="2017-07" db="EMBL/GenBank/DDBJ databases">
        <authorList>
            <person name="Talla V."/>
            <person name="Backstrom N."/>
        </authorList>
    </citation>
    <scope>NUCLEOTIDE SEQUENCE [LARGE SCALE GENOMIC DNA]</scope>
</reference>
<sequence>VVSKHNYRHRK</sequence>
<keyword evidence="2" id="KW-1185">Reference proteome</keyword>